<name>A0A0R0DFH9_9GAMM</name>
<dbReference type="Pfam" id="PF03692">
    <property type="entry name" value="CxxCxxCC"/>
    <property type="match status" value="1"/>
</dbReference>
<organism evidence="1 2">
    <name type="scientific">Stenotrophomonas ginsengisoli</name>
    <dbReference type="NCBI Taxonomy" id="336566"/>
    <lineage>
        <taxon>Bacteria</taxon>
        <taxon>Pseudomonadati</taxon>
        <taxon>Pseudomonadota</taxon>
        <taxon>Gammaproteobacteria</taxon>
        <taxon>Lysobacterales</taxon>
        <taxon>Lysobacteraceae</taxon>
        <taxon>Stenotrophomonas</taxon>
    </lineage>
</organism>
<gene>
    <name evidence="1" type="ORF">ABB30_08980</name>
</gene>
<accession>A0A0R0DFH9</accession>
<proteinExistence type="predicted"/>
<keyword evidence="2" id="KW-1185">Reference proteome</keyword>
<dbReference type="InterPro" id="IPR005358">
    <property type="entry name" value="Puta_zinc/iron-chelating_dom"/>
</dbReference>
<evidence type="ECO:0000313" key="2">
    <source>
        <dbReference type="Proteomes" id="UP000050956"/>
    </source>
</evidence>
<dbReference type="PATRIC" id="fig|336566.3.peg.1209"/>
<sequence>MLMPEDRIPAHLTTTSPEGLLVMARGEDGWCTALDPLRMNCTIYDQRPDTCRRFVMDGTYCRAARKDYQQPQAALLP</sequence>
<reference evidence="1 2" key="1">
    <citation type="submission" date="2015-05" db="EMBL/GenBank/DDBJ databases">
        <title>Genome sequencing and analysis of members of genus Stenotrophomonas.</title>
        <authorList>
            <person name="Patil P.P."/>
            <person name="Midha S."/>
            <person name="Patil P.B."/>
        </authorList>
    </citation>
    <scope>NUCLEOTIDE SEQUENCE [LARGE SCALE GENOMIC DNA]</scope>
    <source>
        <strain evidence="1 2">DSM 24757</strain>
    </source>
</reference>
<dbReference type="Proteomes" id="UP000050956">
    <property type="component" value="Unassembled WGS sequence"/>
</dbReference>
<dbReference type="AlphaFoldDB" id="A0A0R0DFH9"/>
<dbReference type="STRING" id="336566.ABB30_08980"/>
<comment type="caution">
    <text evidence="1">The sequence shown here is derived from an EMBL/GenBank/DDBJ whole genome shotgun (WGS) entry which is preliminary data.</text>
</comment>
<protein>
    <recommendedName>
        <fullName evidence="3">Fe-S oxidoreductase</fullName>
    </recommendedName>
</protein>
<evidence type="ECO:0000313" key="1">
    <source>
        <dbReference type="EMBL" id="KRG76830.1"/>
    </source>
</evidence>
<dbReference type="EMBL" id="LDJM01000021">
    <property type="protein sequence ID" value="KRG76830.1"/>
    <property type="molecule type" value="Genomic_DNA"/>
</dbReference>
<evidence type="ECO:0008006" key="3">
    <source>
        <dbReference type="Google" id="ProtNLM"/>
    </source>
</evidence>